<accession>A0A1H6X1Y9</accession>
<dbReference type="GeneID" id="35002037"/>
<evidence type="ECO:0000313" key="1">
    <source>
        <dbReference type="EMBL" id="SEJ18762.1"/>
    </source>
</evidence>
<dbReference type="Proteomes" id="UP000198888">
    <property type="component" value="Unassembled WGS sequence"/>
</dbReference>
<dbReference type="OrthoDB" id="342236at2157"/>
<evidence type="ECO:0000313" key="2">
    <source>
        <dbReference type="Proteomes" id="UP000198888"/>
    </source>
</evidence>
<organism evidence="1 2">
    <name type="scientific">Halohasta litchfieldiae</name>
    <dbReference type="NCBI Taxonomy" id="1073996"/>
    <lineage>
        <taxon>Archaea</taxon>
        <taxon>Methanobacteriati</taxon>
        <taxon>Methanobacteriota</taxon>
        <taxon>Stenosarchaea group</taxon>
        <taxon>Halobacteria</taxon>
        <taxon>Halobacteriales</taxon>
        <taxon>Haloferacaceae</taxon>
        <taxon>Halohasta</taxon>
    </lineage>
</organism>
<dbReference type="AlphaFoldDB" id="A0A1H6X1Y9"/>
<sequence>MADNEQQVHKYDDARVGTGLEKEKRKRKCDHVFTVGSFRSTTGNAVFGDFSQRVILNVDGYTTFVTE</sequence>
<proteinExistence type="predicted"/>
<dbReference type="RefSeq" id="WP_089673416.1">
    <property type="nucleotide sequence ID" value="NZ_CP024845.1"/>
</dbReference>
<gene>
    <name evidence="1" type="ORF">SAMN05444271_1295</name>
</gene>
<keyword evidence="2" id="KW-1185">Reference proteome</keyword>
<reference evidence="1 2" key="1">
    <citation type="submission" date="2016-10" db="EMBL/GenBank/DDBJ databases">
        <authorList>
            <person name="de Groot N.N."/>
        </authorList>
    </citation>
    <scope>NUCLEOTIDE SEQUENCE [LARGE SCALE GENOMIC DNA]</scope>
    <source>
        <strain evidence="1 2">DSM 22187</strain>
    </source>
</reference>
<name>A0A1H6X1Y9_9EURY</name>
<dbReference type="EMBL" id="FNYR01000029">
    <property type="protein sequence ID" value="SEJ18762.1"/>
    <property type="molecule type" value="Genomic_DNA"/>
</dbReference>
<protein>
    <submittedName>
        <fullName evidence="1">Uncharacterized protein</fullName>
    </submittedName>
</protein>